<proteinExistence type="predicted"/>
<sequence>MAYSENEKHRAYTLFLVGKNAEQIEAILKPEFPKISANTIRKWAEKKDSTNKNWSDYRDEVSHVTKLQLQEKATNYRFKIKTDNAMMLQAVRNAFLSEAGQMIGKAKDPVSLGYLWKALATNQLQLENEDSESIDLIRAADTLLDLFMKGPKTKKAINDEWGIHQKNLLKWHSEWTDAKEVQGTIIEEPKALTDTKV</sequence>
<organism evidence="1">
    <name type="scientific">Leptospira ellisii</name>
    <dbReference type="NCBI Taxonomy" id="2023197"/>
    <lineage>
        <taxon>Bacteria</taxon>
        <taxon>Pseudomonadati</taxon>
        <taxon>Spirochaetota</taxon>
        <taxon>Spirochaetia</taxon>
        <taxon>Leptospirales</taxon>
        <taxon>Leptospiraceae</taxon>
        <taxon>Leptospira</taxon>
    </lineage>
</organism>
<name>A0A2N0BBS2_9LEPT</name>
<comment type="caution">
    <text evidence="1">The sequence shown here is derived from an EMBL/GenBank/DDBJ whole genome shotgun (WGS) entry which is preliminary data.</text>
</comment>
<dbReference type="EMBL" id="NPEF01000031">
    <property type="protein sequence ID" value="PJZ94012.1"/>
    <property type="molecule type" value="Genomic_DNA"/>
</dbReference>
<dbReference type="OrthoDB" id="343972at2"/>
<reference evidence="1" key="1">
    <citation type="submission" date="2017-07" db="EMBL/GenBank/DDBJ databases">
        <title>Leptospira spp. isolated from tropical soils.</title>
        <authorList>
            <person name="Thibeaux R."/>
            <person name="Iraola G."/>
            <person name="Ferres I."/>
            <person name="Bierque E."/>
            <person name="Girault D."/>
            <person name="Soupe-Gilbert M.-E."/>
            <person name="Picardeau M."/>
            <person name="Goarant C."/>
        </authorList>
    </citation>
    <scope>NUCLEOTIDE SEQUENCE [LARGE SCALE GENOMIC DNA]</scope>
    <source>
        <strain evidence="1">ATI7-C-A5</strain>
    </source>
</reference>
<dbReference type="AlphaFoldDB" id="A0A2N0BBS2"/>
<protein>
    <submittedName>
        <fullName evidence="1">Uncharacterized protein</fullName>
    </submittedName>
</protein>
<evidence type="ECO:0000313" key="1">
    <source>
        <dbReference type="EMBL" id="PJZ94012.1"/>
    </source>
</evidence>
<accession>A0A2N0BBS2</accession>
<gene>
    <name evidence="1" type="ORF">CH379_04740</name>
</gene>